<keyword evidence="5" id="KW-1185">Reference proteome</keyword>
<dbReference type="InterPro" id="IPR037056">
    <property type="entry name" value="RNase_H1_N_sf"/>
</dbReference>
<dbReference type="SUPFAM" id="SSF55658">
    <property type="entry name" value="L9 N-domain-like"/>
    <property type="match status" value="1"/>
</dbReference>
<gene>
    <name evidence="4" type="ORF">LSALG_LOCUS41882</name>
</gene>
<proteinExistence type="predicted"/>
<dbReference type="Proteomes" id="UP001177003">
    <property type="component" value="Chromosome 9"/>
</dbReference>
<feature type="domain" description="Ribonuclease H1 N-terminal" evidence="3">
    <location>
        <begin position="106"/>
        <end position="147"/>
    </location>
</feature>
<reference evidence="4" key="1">
    <citation type="submission" date="2023-04" db="EMBL/GenBank/DDBJ databases">
        <authorList>
            <person name="Vijverberg K."/>
            <person name="Xiong W."/>
            <person name="Schranz E."/>
        </authorList>
    </citation>
    <scope>NUCLEOTIDE SEQUENCE</scope>
</reference>
<feature type="coiled-coil region" evidence="1">
    <location>
        <begin position="12"/>
        <end position="46"/>
    </location>
</feature>
<evidence type="ECO:0000313" key="4">
    <source>
        <dbReference type="EMBL" id="CAI9303443.1"/>
    </source>
</evidence>
<feature type="region of interest" description="Disordered" evidence="2">
    <location>
        <begin position="47"/>
        <end position="78"/>
    </location>
</feature>
<name>A0AA36A2U9_LACSI</name>
<accession>A0AA36A2U9</accession>
<evidence type="ECO:0000259" key="3">
    <source>
        <dbReference type="Pfam" id="PF01693"/>
    </source>
</evidence>
<protein>
    <recommendedName>
        <fullName evidence="3">Ribonuclease H1 N-terminal domain-containing protein</fullName>
    </recommendedName>
</protein>
<dbReference type="InterPro" id="IPR009027">
    <property type="entry name" value="Ribosomal_bL9/RNase_H1_N"/>
</dbReference>
<dbReference type="Gene3D" id="3.40.970.10">
    <property type="entry name" value="Ribonuclease H1, N-terminal domain"/>
    <property type="match status" value="1"/>
</dbReference>
<dbReference type="Pfam" id="PF01693">
    <property type="entry name" value="Cauli_VI"/>
    <property type="match status" value="1"/>
</dbReference>
<evidence type="ECO:0000256" key="2">
    <source>
        <dbReference type="SAM" id="MobiDB-lite"/>
    </source>
</evidence>
<dbReference type="AlphaFoldDB" id="A0AA36A2U9"/>
<dbReference type="InterPro" id="IPR011320">
    <property type="entry name" value="RNase_H1_N"/>
</dbReference>
<sequence>MEAIMKQVKHQFRKKEEQEASLIRQLEVVKREKEQLQQTIQILSSYSASKEEAARSSTTKQPKEEIQETSSDESQPQIALKTEKQTITPHQEGYPPLQADHKNIKKWYVIFNGENKGVYDDWGIASSYILGKNIIHKSYRTKNEAETAYNEAYKAVIKDNVECSKTVLLTPQKPISSFTPQKPVSIPRSLNQLNAKIARESILSTKEKEAMKKSSAKKIVELWDNLISYTEVHSLMGFYSVARCPGPKAVFLADLSDPMTLWEYFIHGFIDTIYLEGTNLHRINEFPSVVQTIIRNYKIRFAKHERGLFIKMHSSYPIFDKDSQLIVPSITFANMRISNGSKPTKDDLPRESPTQDHLIFALAGVYLASSRIGNGKDQKSRIRVNYASKTFIIYSLTDSEITPEAMKAIETFEQTFEKFSHQLAELPADIKKQLCKHIMHAPRHNCSHCSENTEETPFMED</sequence>
<evidence type="ECO:0000313" key="5">
    <source>
        <dbReference type="Proteomes" id="UP001177003"/>
    </source>
</evidence>
<evidence type="ECO:0000256" key="1">
    <source>
        <dbReference type="SAM" id="Coils"/>
    </source>
</evidence>
<feature type="compositionally biased region" description="Polar residues" evidence="2">
    <location>
        <begin position="68"/>
        <end position="77"/>
    </location>
</feature>
<organism evidence="4 5">
    <name type="scientific">Lactuca saligna</name>
    <name type="common">Willowleaf lettuce</name>
    <dbReference type="NCBI Taxonomy" id="75948"/>
    <lineage>
        <taxon>Eukaryota</taxon>
        <taxon>Viridiplantae</taxon>
        <taxon>Streptophyta</taxon>
        <taxon>Embryophyta</taxon>
        <taxon>Tracheophyta</taxon>
        <taxon>Spermatophyta</taxon>
        <taxon>Magnoliopsida</taxon>
        <taxon>eudicotyledons</taxon>
        <taxon>Gunneridae</taxon>
        <taxon>Pentapetalae</taxon>
        <taxon>asterids</taxon>
        <taxon>campanulids</taxon>
        <taxon>Asterales</taxon>
        <taxon>Asteraceae</taxon>
        <taxon>Cichorioideae</taxon>
        <taxon>Cichorieae</taxon>
        <taxon>Lactucinae</taxon>
        <taxon>Lactuca</taxon>
    </lineage>
</organism>
<dbReference type="EMBL" id="OX465085">
    <property type="protein sequence ID" value="CAI9303443.1"/>
    <property type="molecule type" value="Genomic_DNA"/>
</dbReference>
<keyword evidence="1" id="KW-0175">Coiled coil</keyword>